<dbReference type="Proteomes" id="UP000006048">
    <property type="component" value="Chromosome"/>
</dbReference>
<sequence length="394" mass="45605">MFLNFFYSLRDAGLAIGADQVLEFYRAPEKVPLQNTNDLFLLLRLVCVKKREDLDTFERVFLNHFYDMNIPAVAEDDYALLETRQFRDWLREARERGEVPFRHHEMDIDALMKKFWETLREQMKEHHGGSKWVGTGGNSPFGHSGHSANGVRVFGQSRNFSAVKVIGERRHIAYSSRQTLSHDNLRQALALLKNLQKHGAAAELDVHESVYRSGRTGDIELVFTEPLRDQLRVILLIDNGGHSMLQHVPLTRLIFQKMSAQLKSLKTYFFHNTIYGYVYKDDTRTEAVQLSQILKEDASTRVLIIGDASMAPGELYSRYGNINYGEEEYEPSIERLRALRLRFRHSVWLNPLSEKEWRTPFAASTLTSIAEIFPMYDLTLEGLKKAVEYLNRRG</sequence>
<keyword evidence="2" id="KW-1185">Reference proteome</keyword>
<dbReference type="RefSeq" id="WP_014801986.1">
    <property type="nucleotide sequence ID" value="NC_018020.1"/>
</dbReference>
<evidence type="ECO:0000313" key="2">
    <source>
        <dbReference type="Proteomes" id="UP000006048"/>
    </source>
</evidence>
<proteinExistence type="predicted"/>
<gene>
    <name evidence="1" type="ordered locus">Turpa_0817</name>
</gene>
<dbReference type="OrthoDB" id="9764216at2"/>
<dbReference type="EMBL" id="CP002959">
    <property type="protein sequence ID" value="AFM11468.1"/>
    <property type="molecule type" value="Genomic_DNA"/>
</dbReference>
<evidence type="ECO:0000313" key="1">
    <source>
        <dbReference type="EMBL" id="AFM11468.1"/>
    </source>
</evidence>
<accession>I4B2G1</accession>
<dbReference type="AlphaFoldDB" id="I4B2G1"/>
<dbReference type="HOGENOM" id="CLU_059555_0_0_12"/>
<dbReference type="PANTHER" id="PTHR39338">
    <property type="entry name" value="BLL5662 PROTEIN-RELATED"/>
    <property type="match status" value="1"/>
</dbReference>
<organism evidence="1 2">
    <name type="scientific">Turneriella parva (strain ATCC BAA-1111 / DSM 21527 / NCTC 11395 / H)</name>
    <name type="common">Leptospira parva</name>
    <dbReference type="NCBI Taxonomy" id="869212"/>
    <lineage>
        <taxon>Bacteria</taxon>
        <taxon>Pseudomonadati</taxon>
        <taxon>Spirochaetota</taxon>
        <taxon>Spirochaetia</taxon>
        <taxon>Leptospirales</taxon>
        <taxon>Leptospiraceae</taxon>
        <taxon>Turneriella</taxon>
    </lineage>
</organism>
<dbReference type="STRING" id="869212.Turpa_0817"/>
<dbReference type="KEGG" id="tpx:Turpa_0817"/>
<evidence type="ECO:0008006" key="3">
    <source>
        <dbReference type="Google" id="ProtNLM"/>
    </source>
</evidence>
<name>I4B2G1_TURPD</name>
<protein>
    <recommendedName>
        <fullName evidence="3">VWA containing CoxE family protein</fullName>
    </recommendedName>
</protein>
<dbReference type="PATRIC" id="fig|869212.3.peg.791"/>
<reference evidence="1 2" key="1">
    <citation type="submission" date="2012-06" db="EMBL/GenBank/DDBJ databases">
        <title>The complete chromosome of genome of Turneriella parva DSM 21527.</title>
        <authorList>
            <consortium name="US DOE Joint Genome Institute (JGI-PGF)"/>
            <person name="Lucas S."/>
            <person name="Han J."/>
            <person name="Lapidus A."/>
            <person name="Bruce D."/>
            <person name="Goodwin L."/>
            <person name="Pitluck S."/>
            <person name="Peters L."/>
            <person name="Kyrpides N."/>
            <person name="Mavromatis K."/>
            <person name="Ivanova N."/>
            <person name="Mikhailova N."/>
            <person name="Chertkov O."/>
            <person name="Detter J.C."/>
            <person name="Tapia R."/>
            <person name="Han C."/>
            <person name="Land M."/>
            <person name="Hauser L."/>
            <person name="Markowitz V."/>
            <person name="Cheng J.-F."/>
            <person name="Hugenholtz P."/>
            <person name="Woyke T."/>
            <person name="Wu D."/>
            <person name="Gronow S."/>
            <person name="Wellnitz S."/>
            <person name="Brambilla E."/>
            <person name="Klenk H.-P."/>
            <person name="Eisen J.A."/>
        </authorList>
    </citation>
    <scope>NUCLEOTIDE SEQUENCE [LARGE SCALE GENOMIC DNA]</scope>
    <source>
        <strain evidence="2">ATCC BAA-1111 / DSM 21527 / NCTC 11395 / H</strain>
    </source>
</reference>
<dbReference type="PANTHER" id="PTHR39338:SF7">
    <property type="entry name" value="BLL6692 PROTEIN"/>
    <property type="match status" value="1"/>
</dbReference>